<name>A0A9W9QPJ0_PENBR</name>
<gene>
    <name evidence="2" type="ORF">N7541_010940</name>
</gene>
<comment type="caution">
    <text evidence="2">The sequence shown here is derived from an EMBL/GenBank/DDBJ whole genome shotgun (WGS) entry which is preliminary data.</text>
</comment>
<accession>A0A9W9QPJ0</accession>
<evidence type="ECO:0000256" key="1">
    <source>
        <dbReference type="SAM" id="Phobius"/>
    </source>
</evidence>
<evidence type="ECO:0000313" key="2">
    <source>
        <dbReference type="EMBL" id="KAJ5341816.1"/>
    </source>
</evidence>
<dbReference type="Proteomes" id="UP001148299">
    <property type="component" value="Unassembled WGS sequence"/>
</dbReference>
<feature type="transmembrane region" description="Helical" evidence="1">
    <location>
        <begin position="539"/>
        <end position="560"/>
    </location>
</feature>
<protein>
    <submittedName>
        <fullName evidence="2">Uncharacterized protein</fullName>
    </submittedName>
</protein>
<evidence type="ECO:0000313" key="3">
    <source>
        <dbReference type="Proteomes" id="UP001148299"/>
    </source>
</evidence>
<keyword evidence="3" id="KW-1185">Reference proteome</keyword>
<dbReference type="AlphaFoldDB" id="A0A9W9QPJ0"/>
<sequence>MNLADDPLRPPKTDLSHVETISRSTWQGLLASAHHTTHLPPGCCEIKSTLHRTPSILGSAHAVEKIVKTSIFLEGHATWTASPPERSSSYNCDLPGTKKTPPRKFHIGESRPAVCSLSDDYLKDWPGLQPLPTPAGNLLALFVLGWSYVLSARLIELRRITDKDKPCFTEDLAQIHLPHDGHGGDEYFNLDTQSGSAAEVRWWAAILAGGSGWHATLARGNETYLSPWECHLGGNAFTIAHDAGSLSSLLGVEHPSSAIAQEYLYKLARHHSAVDQLICAFAATLTLPAHNRFGSKIILPRPMRRNTSHNQNETHCTDQIPTFNEVPRYMAFSSTSGLLGSCLFGALFEPGIPCNMASQWIDSALKELAQAISETKQPLPVIWALSERRPHLTSLWLCATITGLLPQIIRVSMTFLPTTYLEGVTWAQSPQSFMDPANHRRATLHKNDNNITISREDEFRLLFLTDTLSEAYGHPPLCPYLPFGEVNIEDTSLGVKLHHACDHRLVYHSWDWKCQNEEELTDFGLATDFEPLNERFRRFSLPSIWIVVGIAFGFILHRAFLTPSSNPTVGFILLQFLNHGKSSR</sequence>
<reference evidence="2" key="1">
    <citation type="submission" date="2022-12" db="EMBL/GenBank/DDBJ databases">
        <authorList>
            <person name="Petersen C."/>
        </authorList>
    </citation>
    <scope>NUCLEOTIDE SEQUENCE</scope>
    <source>
        <strain evidence="2">IBT 35675</strain>
    </source>
</reference>
<proteinExistence type="predicted"/>
<keyword evidence="1" id="KW-0472">Membrane</keyword>
<keyword evidence="1" id="KW-0812">Transmembrane</keyword>
<dbReference type="EMBL" id="JAPZBR010000008">
    <property type="protein sequence ID" value="KAJ5341816.1"/>
    <property type="molecule type" value="Genomic_DNA"/>
</dbReference>
<reference evidence="2" key="2">
    <citation type="journal article" date="2023" name="IMA Fungus">
        <title>Comparative genomic study of the Penicillium genus elucidates a diverse pangenome and 15 lateral gene transfer events.</title>
        <authorList>
            <person name="Petersen C."/>
            <person name="Sorensen T."/>
            <person name="Nielsen M.R."/>
            <person name="Sondergaard T.E."/>
            <person name="Sorensen J.L."/>
            <person name="Fitzpatrick D.A."/>
            <person name="Frisvad J.C."/>
            <person name="Nielsen K.L."/>
        </authorList>
    </citation>
    <scope>NUCLEOTIDE SEQUENCE</scope>
    <source>
        <strain evidence="2">IBT 35675</strain>
    </source>
</reference>
<keyword evidence="1" id="KW-1133">Transmembrane helix</keyword>
<organism evidence="2 3">
    <name type="scientific">Penicillium brevicompactum</name>
    <dbReference type="NCBI Taxonomy" id="5074"/>
    <lineage>
        <taxon>Eukaryota</taxon>
        <taxon>Fungi</taxon>
        <taxon>Dikarya</taxon>
        <taxon>Ascomycota</taxon>
        <taxon>Pezizomycotina</taxon>
        <taxon>Eurotiomycetes</taxon>
        <taxon>Eurotiomycetidae</taxon>
        <taxon>Eurotiales</taxon>
        <taxon>Aspergillaceae</taxon>
        <taxon>Penicillium</taxon>
    </lineage>
</organism>